<protein>
    <submittedName>
        <fullName evidence="3">Uncharacterized protein</fullName>
    </submittedName>
</protein>
<dbReference type="GO" id="GO:0005737">
    <property type="term" value="C:cytoplasm"/>
    <property type="evidence" value="ECO:0007669"/>
    <property type="project" value="TreeGrafter"/>
</dbReference>
<keyword evidence="1" id="KW-0677">Repeat</keyword>
<dbReference type="eggNOG" id="ENOG502SFMY">
    <property type="taxonomic scope" value="Eukaryota"/>
</dbReference>
<sequence>MIPLPDSESRSKNLPGDRFLNTTVLTIISSKLVEEQEESQSTTRKAPKSMGARVFDQMEMDRMNSNNNGTTSLVRIIKLQKWATLEKVMVSGAVDMIPFDDSPLEQRLAGTDRILHLACQFQAPLRIVQLLSDRHPMSMRTLDDDGRYPLHIACARGAKPKVINYMLDACNLAVRWQDKSGKLPLHHLGESWRKGWKTVRNTRTQPEQESMLAVTSMLLFEYPESPIIEDNNETNSIEYAIQSGADIKVVKRMQNESRNSWRRMKKRNESMCHDDLRLSVRSSTASSIDLEEISGLDISMMDERNADFAPGSMPPLPSSLEEFIQSARMA</sequence>
<evidence type="ECO:0000256" key="1">
    <source>
        <dbReference type="ARBA" id="ARBA00022737"/>
    </source>
</evidence>
<reference evidence="3 4" key="1">
    <citation type="journal article" date="2012" name="Genome Biol.">
        <title>Genome and low-iron response of an oceanic diatom adapted to chronic iron limitation.</title>
        <authorList>
            <person name="Lommer M."/>
            <person name="Specht M."/>
            <person name="Roy A.S."/>
            <person name="Kraemer L."/>
            <person name="Andreson R."/>
            <person name="Gutowska M.A."/>
            <person name="Wolf J."/>
            <person name="Bergner S.V."/>
            <person name="Schilhabel M.B."/>
            <person name="Klostermeier U.C."/>
            <person name="Beiko R.G."/>
            <person name="Rosenstiel P."/>
            <person name="Hippler M."/>
            <person name="Laroche J."/>
        </authorList>
    </citation>
    <scope>NUCLEOTIDE SEQUENCE [LARGE SCALE GENOMIC DNA]</scope>
    <source>
        <strain evidence="3 4">CCMP1005</strain>
    </source>
</reference>
<evidence type="ECO:0000313" key="4">
    <source>
        <dbReference type="Proteomes" id="UP000266841"/>
    </source>
</evidence>
<dbReference type="EMBL" id="AGNL01004666">
    <property type="protein sequence ID" value="EJK73235.1"/>
    <property type="molecule type" value="Genomic_DNA"/>
</dbReference>
<dbReference type="InterPro" id="IPR036770">
    <property type="entry name" value="Ankyrin_rpt-contain_sf"/>
</dbReference>
<proteinExistence type="predicted"/>
<comment type="caution">
    <text evidence="3">The sequence shown here is derived from an EMBL/GenBank/DDBJ whole genome shotgun (WGS) entry which is preliminary data.</text>
</comment>
<dbReference type="GO" id="GO:0051015">
    <property type="term" value="F:actin filament binding"/>
    <property type="evidence" value="ECO:0007669"/>
    <property type="project" value="TreeGrafter"/>
</dbReference>
<dbReference type="AlphaFoldDB" id="K0T6G9"/>
<evidence type="ECO:0000313" key="3">
    <source>
        <dbReference type="EMBL" id="EJK73235.1"/>
    </source>
</evidence>
<name>K0T6G9_THAOC</name>
<evidence type="ECO:0000256" key="2">
    <source>
        <dbReference type="ARBA" id="ARBA00023043"/>
    </source>
</evidence>
<organism evidence="3 4">
    <name type="scientific">Thalassiosira oceanica</name>
    <name type="common">Marine diatom</name>
    <dbReference type="NCBI Taxonomy" id="159749"/>
    <lineage>
        <taxon>Eukaryota</taxon>
        <taxon>Sar</taxon>
        <taxon>Stramenopiles</taxon>
        <taxon>Ochrophyta</taxon>
        <taxon>Bacillariophyta</taxon>
        <taxon>Coscinodiscophyceae</taxon>
        <taxon>Thalassiosirophycidae</taxon>
        <taxon>Thalassiosirales</taxon>
        <taxon>Thalassiosiraceae</taxon>
        <taxon>Thalassiosira</taxon>
    </lineage>
</organism>
<keyword evidence="2" id="KW-0040">ANK repeat</keyword>
<dbReference type="Proteomes" id="UP000266841">
    <property type="component" value="Unassembled WGS sequence"/>
</dbReference>
<keyword evidence="4" id="KW-1185">Reference proteome</keyword>
<dbReference type="GO" id="GO:0051017">
    <property type="term" value="P:actin filament bundle assembly"/>
    <property type="evidence" value="ECO:0007669"/>
    <property type="project" value="TreeGrafter"/>
</dbReference>
<gene>
    <name evidence="3" type="ORF">THAOC_05150</name>
</gene>
<dbReference type="InterPro" id="IPR052420">
    <property type="entry name" value="Espin/Espin-like"/>
</dbReference>
<accession>K0T6G9</accession>
<dbReference type="SUPFAM" id="SSF48403">
    <property type="entry name" value="Ankyrin repeat"/>
    <property type="match status" value="1"/>
</dbReference>
<dbReference type="PANTHER" id="PTHR24153">
    <property type="entry name" value="ESPIN"/>
    <property type="match status" value="1"/>
</dbReference>
<dbReference type="Pfam" id="PF12796">
    <property type="entry name" value="Ank_2"/>
    <property type="match status" value="1"/>
</dbReference>
<dbReference type="InterPro" id="IPR002110">
    <property type="entry name" value="Ankyrin_rpt"/>
</dbReference>
<dbReference type="Gene3D" id="1.25.40.20">
    <property type="entry name" value="Ankyrin repeat-containing domain"/>
    <property type="match status" value="1"/>
</dbReference>
<dbReference type="PANTHER" id="PTHR24153:SF8">
    <property type="entry name" value="FORKED, ISOFORM F"/>
    <property type="match status" value="1"/>
</dbReference>